<dbReference type="InterPro" id="IPR039421">
    <property type="entry name" value="Type_1_exporter"/>
</dbReference>
<comment type="subcellular location">
    <subcellularLocation>
        <location evidence="1">Cell membrane</location>
        <topology evidence="1">Multi-pass membrane protein</topology>
    </subcellularLocation>
</comment>
<dbReference type="SMART" id="SM00382">
    <property type="entry name" value="AAA"/>
    <property type="match status" value="1"/>
</dbReference>
<evidence type="ECO:0000256" key="3">
    <source>
        <dbReference type="ARBA" id="ARBA00022692"/>
    </source>
</evidence>
<dbReference type="GO" id="GO:0030256">
    <property type="term" value="C:type I protein secretion system complex"/>
    <property type="evidence" value="ECO:0007669"/>
    <property type="project" value="InterPro"/>
</dbReference>
<dbReference type="NCBIfam" id="TIGR01842">
    <property type="entry name" value="type_I_sec_PrtD"/>
    <property type="match status" value="1"/>
</dbReference>
<keyword evidence="3 8" id="KW-0812">Transmembrane</keyword>
<evidence type="ECO:0000313" key="12">
    <source>
        <dbReference type="Proteomes" id="UP000046373"/>
    </source>
</evidence>
<feature type="transmembrane region" description="Helical" evidence="8">
    <location>
        <begin position="6"/>
        <end position="26"/>
    </location>
</feature>
<feature type="transmembrane region" description="Helical" evidence="8">
    <location>
        <begin position="134"/>
        <end position="163"/>
    </location>
</feature>
<keyword evidence="7 8" id="KW-0472">Membrane</keyword>
<keyword evidence="5 11" id="KW-0067">ATP-binding</keyword>
<dbReference type="InterPro" id="IPR003439">
    <property type="entry name" value="ABC_transporter-like_ATP-bd"/>
</dbReference>
<dbReference type="AlphaFoldDB" id="A0A090EUH4"/>
<evidence type="ECO:0000256" key="5">
    <source>
        <dbReference type="ARBA" id="ARBA00022840"/>
    </source>
</evidence>
<dbReference type="InterPro" id="IPR010128">
    <property type="entry name" value="ATPase_T1SS_PrtD-like"/>
</dbReference>
<protein>
    <submittedName>
        <fullName evidence="11">Type I secretion system ATP-binding protein PrsD</fullName>
    </submittedName>
</protein>
<dbReference type="InterPro" id="IPR003593">
    <property type="entry name" value="AAA+_ATPase"/>
</dbReference>
<dbReference type="EMBL" id="CCNB01000012">
    <property type="protein sequence ID" value="CDX35270.1"/>
    <property type="molecule type" value="Genomic_DNA"/>
</dbReference>
<dbReference type="InterPro" id="IPR017871">
    <property type="entry name" value="ABC_transporter-like_CS"/>
</dbReference>
<reference evidence="11 12" key="1">
    <citation type="submission" date="2014-08" db="EMBL/GenBank/DDBJ databases">
        <authorList>
            <person name="Moulin Lionel"/>
        </authorList>
    </citation>
    <scope>NUCLEOTIDE SEQUENCE [LARGE SCALE GENOMIC DNA]</scope>
</reference>
<feature type="domain" description="ABC transmembrane type-1" evidence="10">
    <location>
        <begin position="11"/>
        <end position="289"/>
    </location>
</feature>
<evidence type="ECO:0000256" key="7">
    <source>
        <dbReference type="ARBA" id="ARBA00023136"/>
    </source>
</evidence>
<dbReference type="PROSITE" id="PS00211">
    <property type="entry name" value="ABC_TRANSPORTER_1"/>
    <property type="match status" value="1"/>
</dbReference>
<dbReference type="GO" id="GO:0034040">
    <property type="term" value="F:ATPase-coupled lipid transmembrane transporter activity"/>
    <property type="evidence" value="ECO:0007669"/>
    <property type="project" value="TreeGrafter"/>
</dbReference>
<dbReference type="Pfam" id="PF00664">
    <property type="entry name" value="ABC_membrane"/>
    <property type="match status" value="1"/>
</dbReference>
<sequence>MRPFLSISTIVGIFFLSGIVNILSLTSPLFMLQVYDRVLASGSVPTLVGLAVLAAGLYAFQALLDILRARVLLRIGEQFDGQFSGRVHDVIVRLPLLMPMPGDGLQPLRDLDNIRGFLAGNGPMAFLDLPWMPLYFGICFFFHFWLGMTAFVGAVLLISLTLLTHALSHRPIREAITHNIVRNALLEAARRNAEVVQALGLRNRIAIRWRKANDEYLVANRKAGDVASGLGGVSKSLRMMLQSAILAVGACLVIMHEVNAGVIIASSIMMGRALAPVDLAISSWKPFVMALQSWARLRDLLKEGLQAAPVMPLPAPVRELRLEGVTIVAPGKMKPSVTGIEFTLQAGSALGIIGPSGSGKSMLSRVIVGAWSAAAGKVRIDGASYDQWDREELGRHIGYLPQGVELFNGTVAENIARFEHDPDPDAVITAAKAAGTHELILGLERGYETPIGVAGASLSAGQRQRIGLARALYRDPFLVVLDEPNANLDAEGEAAVIKAIASVRARRGIAVVVAHRPSAIEAVDQVLMMEGGQQRALGPRDQVLAAVLKRRPRAPV</sequence>
<dbReference type="SUPFAM" id="SSF90123">
    <property type="entry name" value="ABC transporter transmembrane region"/>
    <property type="match status" value="1"/>
</dbReference>
<dbReference type="Pfam" id="PF00005">
    <property type="entry name" value="ABC_tran"/>
    <property type="match status" value="1"/>
</dbReference>
<accession>A0A090EUH4</accession>
<evidence type="ECO:0000256" key="1">
    <source>
        <dbReference type="ARBA" id="ARBA00004651"/>
    </source>
</evidence>
<keyword evidence="6 8" id="KW-1133">Transmembrane helix</keyword>
<feature type="domain" description="ABC transporter" evidence="9">
    <location>
        <begin position="320"/>
        <end position="556"/>
    </location>
</feature>
<evidence type="ECO:0000313" key="11">
    <source>
        <dbReference type="EMBL" id="CDX35270.1"/>
    </source>
</evidence>
<evidence type="ECO:0000259" key="9">
    <source>
        <dbReference type="PROSITE" id="PS50893"/>
    </source>
</evidence>
<dbReference type="GO" id="GO:0005524">
    <property type="term" value="F:ATP binding"/>
    <property type="evidence" value="ECO:0007669"/>
    <property type="project" value="UniProtKB-KW"/>
</dbReference>
<dbReference type="GO" id="GO:0016887">
    <property type="term" value="F:ATP hydrolysis activity"/>
    <property type="evidence" value="ECO:0007669"/>
    <property type="project" value="InterPro"/>
</dbReference>
<dbReference type="PROSITE" id="PS50893">
    <property type="entry name" value="ABC_TRANSPORTER_2"/>
    <property type="match status" value="1"/>
</dbReference>
<dbReference type="Gene3D" id="3.40.50.300">
    <property type="entry name" value="P-loop containing nucleotide triphosphate hydrolases"/>
    <property type="match status" value="1"/>
</dbReference>
<dbReference type="PANTHER" id="PTHR24221:SF248">
    <property type="entry name" value="ABC TRANSPORTER TRANSMEMBRANE REGION"/>
    <property type="match status" value="1"/>
</dbReference>
<name>A0A090EUH4_MESPL</name>
<dbReference type="InterPro" id="IPR027417">
    <property type="entry name" value="P-loop_NTPase"/>
</dbReference>
<dbReference type="GO" id="GO:0140359">
    <property type="term" value="F:ABC-type transporter activity"/>
    <property type="evidence" value="ECO:0007669"/>
    <property type="project" value="InterPro"/>
</dbReference>
<dbReference type="PANTHER" id="PTHR24221">
    <property type="entry name" value="ATP-BINDING CASSETTE SUB-FAMILY B"/>
    <property type="match status" value="1"/>
</dbReference>
<dbReference type="PROSITE" id="PS50929">
    <property type="entry name" value="ABC_TM1F"/>
    <property type="match status" value="1"/>
</dbReference>
<dbReference type="GO" id="GO:0005886">
    <property type="term" value="C:plasma membrane"/>
    <property type="evidence" value="ECO:0007669"/>
    <property type="project" value="UniProtKB-SubCell"/>
</dbReference>
<dbReference type="SUPFAM" id="SSF52540">
    <property type="entry name" value="P-loop containing nucleoside triphosphate hydrolases"/>
    <property type="match status" value="1"/>
</dbReference>
<dbReference type="GO" id="GO:0030253">
    <property type="term" value="P:protein secretion by the type I secretion system"/>
    <property type="evidence" value="ECO:0007669"/>
    <property type="project" value="InterPro"/>
</dbReference>
<feature type="transmembrane region" description="Helical" evidence="8">
    <location>
        <begin position="38"/>
        <end position="60"/>
    </location>
</feature>
<evidence type="ECO:0000256" key="2">
    <source>
        <dbReference type="ARBA" id="ARBA00005417"/>
    </source>
</evidence>
<comment type="similarity">
    <text evidence="2">Belongs to the ABC transporter superfamily.</text>
</comment>
<evidence type="ECO:0000259" key="10">
    <source>
        <dbReference type="PROSITE" id="PS50929"/>
    </source>
</evidence>
<evidence type="ECO:0000256" key="4">
    <source>
        <dbReference type="ARBA" id="ARBA00022741"/>
    </source>
</evidence>
<keyword evidence="4" id="KW-0547">Nucleotide-binding</keyword>
<gene>
    <name evidence="11" type="primary">prsD</name>
    <name evidence="11" type="ORF">MPLDJ20_20121</name>
</gene>
<evidence type="ECO:0000256" key="6">
    <source>
        <dbReference type="ARBA" id="ARBA00022989"/>
    </source>
</evidence>
<dbReference type="InterPro" id="IPR011527">
    <property type="entry name" value="ABC1_TM_dom"/>
</dbReference>
<dbReference type="Gene3D" id="1.20.1560.10">
    <property type="entry name" value="ABC transporter type 1, transmembrane domain"/>
    <property type="match status" value="1"/>
</dbReference>
<feature type="transmembrane region" description="Helical" evidence="8">
    <location>
        <begin position="244"/>
        <end position="270"/>
    </location>
</feature>
<organism evidence="11 12">
    <name type="scientific">Mesorhizobium plurifarium</name>
    <dbReference type="NCBI Taxonomy" id="69974"/>
    <lineage>
        <taxon>Bacteria</taxon>
        <taxon>Pseudomonadati</taxon>
        <taxon>Pseudomonadota</taxon>
        <taxon>Alphaproteobacteria</taxon>
        <taxon>Hyphomicrobiales</taxon>
        <taxon>Phyllobacteriaceae</taxon>
        <taxon>Mesorhizobium</taxon>
    </lineage>
</organism>
<dbReference type="Proteomes" id="UP000046373">
    <property type="component" value="Unassembled WGS sequence"/>
</dbReference>
<proteinExistence type="inferred from homology"/>
<dbReference type="InterPro" id="IPR036640">
    <property type="entry name" value="ABC1_TM_sf"/>
</dbReference>
<evidence type="ECO:0000256" key="8">
    <source>
        <dbReference type="SAM" id="Phobius"/>
    </source>
</evidence>
<dbReference type="GeneID" id="31890314"/>